<keyword evidence="3" id="KW-1185">Reference proteome</keyword>
<protein>
    <recommendedName>
        <fullName evidence="4">Secreted protein</fullName>
    </recommendedName>
</protein>
<feature type="signal peptide" evidence="1">
    <location>
        <begin position="1"/>
        <end position="23"/>
    </location>
</feature>
<keyword evidence="1" id="KW-0732">Signal</keyword>
<evidence type="ECO:0008006" key="4">
    <source>
        <dbReference type="Google" id="ProtNLM"/>
    </source>
</evidence>
<evidence type="ECO:0000256" key="1">
    <source>
        <dbReference type="SAM" id="SignalP"/>
    </source>
</evidence>
<dbReference type="Proteomes" id="UP000193465">
    <property type="component" value="Unassembled WGS sequence"/>
</dbReference>
<dbReference type="RefSeq" id="WP_085126513.1">
    <property type="nucleotide sequence ID" value="NZ_LQOT01000009.1"/>
</dbReference>
<feature type="chain" id="PRO_5012891340" description="Secreted protein" evidence="1">
    <location>
        <begin position="24"/>
        <end position="76"/>
    </location>
</feature>
<dbReference type="AlphaFoldDB" id="A0A1X1U7Z0"/>
<accession>A0A1X1U7Z0</accession>
<evidence type="ECO:0000313" key="3">
    <source>
        <dbReference type="Proteomes" id="UP000193465"/>
    </source>
</evidence>
<evidence type="ECO:0000313" key="2">
    <source>
        <dbReference type="EMBL" id="ORV52936.1"/>
    </source>
</evidence>
<comment type="caution">
    <text evidence="2">The sequence shown here is derived from an EMBL/GenBank/DDBJ whole genome shotgun (WGS) entry which is preliminary data.</text>
</comment>
<dbReference type="EMBL" id="LQOT01000009">
    <property type="protein sequence ID" value="ORV52936.1"/>
    <property type="molecule type" value="Genomic_DNA"/>
</dbReference>
<proteinExistence type="predicted"/>
<name>A0A1X1U7Z0_9MYCO</name>
<gene>
    <name evidence="2" type="ORF">AWC02_02195</name>
</gene>
<reference evidence="2 3" key="1">
    <citation type="submission" date="2016-01" db="EMBL/GenBank/DDBJ databases">
        <title>The new phylogeny of the genus Mycobacterium.</title>
        <authorList>
            <person name="Tarcisio F."/>
            <person name="Conor M."/>
            <person name="Antonella G."/>
            <person name="Elisabetta G."/>
            <person name="Giulia F.S."/>
            <person name="Sara T."/>
            <person name="Anna F."/>
            <person name="Clotilde B."/>
            <person name="Roberto B."/>
            <person name="Veronica D.S."/>
            <person name="Fabio R."/>
            <person name="Monica P."/>
            <person name="Olivier J."/>
            <person name="Enrico T."/>
            <person name="Nicola S."/>
        </authorList>
    </citation>
    <scope>NUCLEOTIDE SEQUENCE [LARGE SCALE GENOMIC DNA]</scope>
    <source>
        <strain evidence="2 3">ATCC 27353</strain>
    </source>
</reference>
<sequence>MNVGAILAAVGVVVAVFAPPAWAAPGYGSDCIMPSVRQCRLVPDGDGPHLVEQYCPGAGWIDVFDPCLSRFGPYGR</sequence>
<organism evidence="2 3">
    <name type="scientific">Mycolicibacter engbaekii</name>
    <dbReference type="NCBI Taxonomy" id="188915"/>
    <lineage>
        <taxon>Bacteria</taxon>
        <taxon>Bacillati</taxon>
        <taxon>Actinomycetota</taxon>
        <taxon>Actinomycetes</taxon>
        <taxon>Mycobacteriales</taxon>
        <taxon>Mycobacteriaceae</taxon>
        <taxon>Mycolicibacter</taxon>
    </lineage>
</organism>